<keyword evidence="5" id="KW-0479">Metal-binding</keyword>
<evidence type="ECO:0000256" key="3">
    <source>
        <dbReference type="ARBA" id="ARBA00022679"/>
    </source>
</evidence>
<evidence type="ECO:0000256" key="4">
    <source>
        <dbReference type="ARBA" id="ARBA00022695"/>
    </source>
</evidence>
<evidence type="ECO:0000313" key="9">
    <source>
        <dbReference type="EMBL" id="QHT00026.1"/>
    </source>
</evidence>
<dbReference type="GO" id="GO:0046872">
    <property type="term" value="F:metal ion binding"/>
    <property type="evidence" value="ECO:0007669"/>
    <property type="project" value="UniProtKB-KW"/>
</dbReference>
<dbReference type="PANTHER" id="PTHR32057:SF14">
    <property type="entry name" value="PROTEIN ADENYLYLTRANSFERASE SELO, MITOCHONDRIAL"/>
    <property type="match status" value="1"/>
</dbReference>
<name>A0A6C0C5P2_9ZZZZ</name>
<evidence type="ECO:0008006" key="10">
    <source>
        <dbReference type="Google" id="ProtNLM"/>
    </source>
</evidence>
<comment type="cofactor">
    <cofactor evidence="1">
        <name>Mg(2+)</name>
        <dbReference type="ChEBI" id="CHEBI:18420"/>
    </cofactor>
</comment>
<organism evidence="9">
    <name type="scientific">viral metagenome</name>
    <dbReference type="NCBI Taxonomy" id="1070528"/>
    <lineage>
        <taxon>unclassified sequences</taxon>
        <taxon>metagenomes</taxon>
        <taxon>organismal metagenomes</taxon>
    </lineage>
</organism>
<accession>A0A6C0C5P2</accession>
<keyword evidence="7" id="KW-0067">ATP-binding</keyword>
<dbReference type="GO" id="GO:0005524">
    <property type="term" value="F:ATP binding"/>
    <property type="evidence" value="ECO:0007669"/>
    <property type="project" value="UniProtKB-KW"/>
</dbReference>
<reference evidence="9" key="1">
    <citation type="journal article" date="2020" name="Nature">
        <title>Giant virus diversity and host interactions through global metagenomics.</title>
        <authorList>
            <person name="Schulz F."/>
            <person name="Roux S."/>
            <person name="Paez-Espino D."/>
            <person name="Jungbluth S."/>
            <person name="Walsh D.A."/>
            <person name="Denef V.J."/>
            <person name="McMahon K.D."/>
            <person name="Konstantinidis K.T."/>
            <person name="Eloe-Fadrosh E.A."/>
            <person name="Kyrpides N.C."/>
            <person name="Woyke T."/>
        </authorList>
    </citation>
    <scope>NUCLEOTIDE SEQUENCE</scope>
    <source>
        <strain evidence="9">GVMAG-M-3300020192-26</strain>
    </source>
</reference>
<comment type="similarity">
    <text evidence="2">Belongs to the SELO family.</text>
</comment>
<evidence type="ECO:0000256" key="8">
    <source>
        <dbReference type="ARBA" id="ARBA00022842"/>
    </source>
</evidence>
<sequence length="570" mass="65244">MNFLNYLDSIEDTTYTKFLVPDPESDKYYPNQHMREVKSGHYVIVKCTPLKNPFSVAISENMMNTLGFTTGMAKSQEFLSFFSGCNNKRSWSTPYALSIYGKEMYSNCPFKNGNGYGDGRATSLAEVVVQSKRWELQLKGCGKTPFSRSGDGKAVLRSSVREFLVSEAMYHLGVPTTRALTITSSKTDMVERPWFSSDHQRDVIKKHDIMESSGSTVLCRVASSFLRVGHVELFSRRFLKSNDRNALRELKMLVQYIIFREYNDINKSLSFEDQVIMMLRSTSHKFANLVCNWLRVGYVQGNFNSDNCHVAGITLDYGPFGFMSSFDPLWNPWIDGGAHFAFINQIDACAQNFYTFVDAVVPLFNDDPAYENECEKIKNSHLGVTMNKINKMWAAKLGFQNFTYEVGTLRDDLFKLMEKCEADYTLIWRQLSEIVKKIISEDLMLDLIQNGFYKPLTDKNKREWITWINNWISTLSATYMNQVPPYQTISNNMKRMSPKFIPREWMLVSAYTLAASGDSSMIYELQKLFETPYDEHVSDGLAEKYYKLSPAYDKSNGGSCAAKTFTSCSS</sequence>
<proteinExistence type="inferred from homology"/>
<evidence type="ECO:0000256" key="2">
    <source>
        <dbReference type="ARBA" id="ARBA00009747"/>
    </source>
</evidence>
<dbReference type="Pfam" id="PF02696">
    <property type="entry name" value="SelO"/>
    <property type="match status" value="1"/>
</dbReference>
<keyword evidence="6" id="KW-0547">Nucleotide-binding</keyword>
<dbReference type="InterPro" id="IPR003846">
    <property type="entry name" value="SelO"/>
</dbReference>
<dbReference type="GO" id="GO:0005739">
    <property type="term" value="C:mitochondrion"/>
    <property type="evidence" value="ECO:0007669"/>
    <property type="project" value="TreeGrafter"/>
</dbReference>
<dbReference type="AlphaFoldDB" id="A0A6C0C5P2"/>
<keyword evidence="8" id="KW-0460">Magnesium</keyword>
<protein>
    <recommendedName>
        <fullName evidence="10">Selenoprotein O</fullName>
    </recommendedName>
</protein>
<dbReference type="EMBL" id="MN739352">
    <property type="protein sequence ID" value="QHT00026.1"/>
    <property type="molecule type" value="Genomic_DNA"/>
</dbReference>
<keyword evidence="3" id="KW-0808">Transferase</keyword>
<evidence type="ECO:0000256" key="1">
    <source>
        <dbReference type="ARBA" id="ARBA00001946"/>
    </source>
</evidence>
<evidence type="ECO:0000256" key="6">
    <source>
        <dbReference type="ARBA" id="ARBA00022741"/>
    </source>
</evidence>
<dbReference type="PANTHER" id="PTHR32057">
    <property type="entry name" value="PROTEIN ADENYLYLTRANSFERASE SELO, MITOCHONDRIAL"/>
    <property type="match status" value="1"/>
</dbReference>
<evidence type="ECO:0000256" key="5">
    <source>
        <dbReference type="ARBA" id="ARBA00022723"/>
    </source>
</evidence>
<evidence type="ECO:0000256" key="7">
    <source>
        <dbReference type="ARBA" id="ARBA00022840"/>
    </source>
</evidence>
<dbReference type="GO" id="GO:0070733">
    <property type="term" value="F:AMPylase activity"/>
    <property type="evidence" value="ECO:0007669"/>
    <property type="project" value="TreeGrafter"/>
</dbReference>
<keyword evidence="4" id="KW-0548">Nucleotidyltransferase</keyword>